<dbReference type="AlphaFoldDB" id="A0A9Q0NA05"/>
<feature type="region of interest" description="Disordered" evidence="1">
    <location>
        <begin position="1"/>
        <end position="68"/>
    </location>
</feature>
<feature type="compositionally biased region" description="Polar residues" evidence="1">
    <location>
        <begin position="420"/>
        <end position="430"/>
    </location>
</feature>
<feature type="region of interest" description="Disordered" evidence="1">
    <location>
        <begin position="327"/>
        <end position="346"/>
    </location>
</feature>
<feature type="compositionally biased region" description="Polar residues" evidence="1">
    <location>
        <begin position="50"/>
        <end position="67"/>
    </location>
</feature>
<protein>
    <submittedName>
        <fullName evidence="2">Protein spire</fullName>
    </submittedName>
</protein>
<evidence type="ECO:0000313" key="3">
    <source>
        <dbReference type="Proteomes" id="UP001151699"/>
    </source>
</evidence>
<dbReference type="PANTHER" id="PTHR21345:SF3">
    <property type="entry name" value="PROTEIN SPIRE"/>
    <property type="match status" value="1"/>
</dbReference>
<dbReference type="GO" id="GO:0005938">
    <property type="term" value="C:cell cortex"/>
    <property type="evidence" value="ECO:0007669"/>
    <property type="project" value="TreeGrafter"/>
</dbReference>
<comment type="caution">
    <text evidence="2">The sequence shown here is derived from an EMBL/GenBank/DDBJ whole genome shotgun (WGS) entry which is preliminary data.</text>
</comment>
<feature type="region of interest" description="Disordered" evidence="1">
    <location>
        <begin position="167"/>
        <end position="201"/>
    </location>
</feature>
<dbReference type="GO" id="GO:0036089">
    <property type="term" value="P:cleavage furrow formation"/>
    <property type="evidence" value="ECO:0007669"/>
    <property type="project" value="TreeGrafter"/>
</dbReference>
<dbReference type="EMBL" id="WJQU01000001">
    <property type="protein sequence ID" value="KAJ6645771.1"/>
    <property type="molecule type" value="Genomic_DNA"/>
</dbReference>
<keyword evidence="3" id="KW-1185">Reference proteome</keyword>
<dbReference type="GO" id="GO:0008017">
    <property type="term" value="F:microtubule binding"/>
    <property type="evidence" value="ECO:0007669"/>
    <property type="project" value="TreeGrafter"/>
</dbReference>
<dbReference type="GO" id="GO:0003779">
    <property type="term" value="F:actin binding"/>
    <property type="evidence" value="ECO:0007669"/>
    <property type="project" value="InterPro"/>
</dbReference>
<dbReference type="GO" id="GO:0030659">
    <property type="term" value="C:cytoplasmic vesicle membrane"/>
    <property type="evidence" value="ECO:0007669"/>
    <property type="project" value="TreeGrafter"/>
</dbReference>
<dbReference type="InterPro" id="IPR029901">
    <property type="entry name" value="Spire"/>
</dbReference>
<dbReference type="SUPFAM" id="SSF57903">
    <property type="entry name" value="FYVE/PHD zinc finger"/>
    <property type="match status" value="1"/>
</dbReference>
<feature type="compositionally biased region" description="Pro residues" evidence="1">
    <location>
        <begin position="36"/>
        <end position="46"/>
    </location>
</feature>
<gene>
    <name evidence="2" type="primary">spir_0</name>
    <name evidence="2" type="ORF">Bhyg_00980</name>
</gene>
<dbReference type="GO" id="GO:0030041">
    <property type="term" value="P:actin filament polymerization"/>
    <property type="evidence" value="ECO:0007669"/>
    <property type="project" value="TreeGrafter"/>
</dbReference>
<accession>A0A9Q0NA05</accession>
<feature type="compositionally biased region" description="Low complexity" evidence="1">
    <location>
        <begin position="327"/>
        <end position="336"/>
    </location>
</feature>
<dbReference type="GO" id="GO:0048193">
    <property type="term" value="P:Golgi vesicle transport"/>
    <property type="evidence" value="ECO:0007669"/>
    <property type="project" value="TreeGrafter"/>
</dbReference>
<sequence>MLVSPGSPEGPCVDAARDSMYCPQEAQAIPRAAPRGNPPTPKPRAFPPSQGDQKQTNPKSQETTTKQRLIHVDYDLFKDSDQLDESGTSSLQSNQSFHSDCNNHYHVFNNENNPNDINTVVYRRKKETTQDDYHRFCDYALESYDLATQGDSGRTSLRRHTIVGCHSNPMECQSTPSSRPESRQSEISTTATMNPLNPHNPMTPSTMDEWIKDSTESLNEQQWKEAVGVSDRLALTLEEIVHIRSVMTKAELEGLPVGIRVKEDVERRKVCFLCLRTRFTIFGQWGVKCKLCQRTVCSKCYSKMRIPTEHFRNVPVVLLSPSLMSSPVTSTAPSPSHHAHLPSNGSANVFDDAFPRSLLERLMRTETQAKSRQTIASVPSSPRSSITPGHGPANGSTNKMTCSMGGLIDSAPSNHGLDSVDSTNRNSIMSRSMEGPHSLPPQSPARPYSNNSTLDRRNRFARAFTQTANATNVDHKDLLRGEMMDVCNDCKGLVYEIIRSSKQTRSTARNKALRNLTLDLSPVYKRW</sequence>
<dbReference type="InterPro" id="IPR011011">
    <property type="entry name" value="Znf_FYVE_PHD"/>
</dbReference>
<feature type="compositionally biased region" description="Polar residues" evidence="1">
    <location>
        <begin position="170"/>
        <end position="201"/>
    </location>
</feature>
<dbReference type="GO" id="GO:0051639">
    <property type="term" value="P:actin filament network formation"/>
    <property type="evidence" value="ECO:0007669"/>
    <property type="project" value="TreeGrafter"/>
</dbReference>
<dbReference type="Proteomes" id="UP001151699">
    <property type="component" value="Chromosome A"/>
</dbReference>
<proteinExistence type="predicted"/>
<evidence type="ECO:0000256" key="1">
    <source>
        <dbReference type="SAM" id="MobiDB-lite"/>
    </source>
</evidence>
<dbReference type="GO" id="GO:0051295">
    <property type="term" value="P:establishment of meiotic spindle localization"/>
    <property type="evidence" value="ECO:0007669"/>
    <property type="project" value="TreeGrafter"/>
</dbReference>
<name>A0A9Q0NA05_9DIPT</name>
<organism evidence="2 3">
    <name type="scientific">Pseudolycoriella hygida</name>
    <dbReference type="NCBI Taxonomy" id="35572"/>
    <lineage>
        <taxon>Eukaryota</taxon>
        <taxon>Metazoa</taxon>
        <taxon>Ecdysozoa</taxon>
        <taxon>Arthropoda</taxon>
        <taxon>Hexapoda</taxon>
        <taxon>Insecta</taxon>
        <taxon>Pterygota</taxon>
        <taxon>Neoptera</taxon>
        <taxon>Endopterygota</taxon>
        <taxon>Diptera</taxon>
        <taxon>Nematocera</taxon>
        <taxon>Sciaroidea</taxon>
        <taxon>Sciaridae</taxon>
        <taxon>Pseudolycoriella</taxon>
    </lineage>
</organism>
<dbReference type="PANTHER" id="PTHR21345">
    <property type="entry name" value="SPIRE"/>
    <property type="match status" value="1"/>
</dbReference>
<dbReference type="GO" id="GO:0045010">
    <property type="term" value="P:actin nucleation"/>
    <property type="evidence" value="ECO:0007669"/>
    <property type="project" value="InterPro"/>
</dbReference>
<dbReference type="GO" id="GO:0040038">
    <property type="term" value="P:polar body extrusion after meiotic divisions"/>
    <property type="evidence" value="ECO:0007669"/>
    <property type="project" value="TreeGrafter"/>
</dbReference>
<evidence type="ECO:0000313" key="2">
    <source>
        <dbReference type="EMBL" id="KAJ6645771.1"/>
    </source>
</evidence>
<feature type="region of interest" description="Disordered" evidence="1">
    <location>
        <begin position="367"/>
        <end position="453"/>
    </location>
</feature>
<dbReference type="OrthoDB" id="10043757at2759"/>
<reference evidence="2" key="1">
    <citation type="submission" date="2022-07" db="EMBL/GenBank/DDBJ databases">
        <authorList>
            <person name="Trinca V."/>
            <person name="Uliana J.V.C."/>
            <person name="Torres T.T."/>
            <person name="Ward R.J."/>
            <person name="Monesi N."/>
        </authorList>
    </citation>
    <scope>NUCLEOTIDE SEQUENCE</scope>
    <source>
        <strain evidence="2">HSMRA1968</strain>
        <tissue evidence="2">Whole embryos</tissue>
    </source>
</reference>
<feature type="compositionally biased region" description="Polar residues" evidence="1">
    <location>
        <begin position="370"/>
        <end position="387"/>
    </location>
</feature>